<dbReference type="PANTHER" id="PTHR34474:SF4">
    <property type="entry name" value="HEME OXYGENASE (STAPHYLOBILIN-PRODUCING) 1"/>
    <property type="match status" value="1"/>
</dbReference>
<dbReference type="EMBL" id="JAFBEC010000003">
    <property type="protein sequence ID" value="MBM7632178.1"/>
    <property type="molecule type" value="Genomic_DNA"/>
</dbReference>
<organism evidence="2 3">
    <name type="scientific">Geomicrobium sediminis</name>
    <dbReference type="NCBI Taxonomy" id="1347788"/>
    <lineage>
        <taxon>Bacteria</taxon>
        <taxon>Bacillati</taxon>
        <taxon>Bacillota</taxon>
        <taxon>Bacilli</taxon>
        <taxon>Bacillales</taxon>
        <taxon>Geomicrobium</taxon>
    </lineage>
</organism>
<dbReference type="InterPro" id="IPR050404">
    <property type="entry name" value="Heme-degrading_MO"/>
</dbReference>
<protein>
    <submittedName>
        <fullName evidence="2">Heme-degrading monooxygenase HmoA</fullName>
    </submittedName>
</protein>
<gene>
    <name evidence="2" type="ORF">JOD17_001271</name>
</gene>
<keyword evidence="2" id="KW-0503">Monooxygenase</keyword>
<dbReference type="InterPro" id="IPR011008">
    <property type="entry name" value="Dimeric_a/b-barrel"/>
</dbReference>
<sequence length="101" mass="11831">MYIVTSTVTVPREKTEEVIDIYKHRSRKVDQAAGFQSFHLLQNDKKPEELTVHLIWDSKEDYIRWVSSDEYKEIHELEKKYPDQELASISAKVGMFSVVAT</sequence>
<name>A0ABS2P9T3_9BACL</name>
<dbReference type="RefSeq" id="WP_042358943.1">
    <property type="nucleotide sequence ID" value="NZ_JAFBEC010000003.1"/>
</dbReference>
<reference evidence="2 3" key="1">
    <citation type="submission" date="2021-01" db="EMBL/GenBank/DDBJ databases">
        <title>Genomic Encyclopedia of Type Strains, Phase IV (KMG-IV): sequencing the most valuable type-strain genomes for metagenomic binning, comparative biology and taxonomic classification.</title>
        <authorList>
            <person name="Goeker M."/>
        </authorList>
    </citation>
    <scope>NUCLEOTIDE SEQUENCE [LARGE SCALE GENOMIC DNA]</scope>
    <source>
        <strain evidence="2 3">DSM 25540</strain>
    </source>
</reference>
<evidence type="ECO:0000313" key="2">
    <source>
        <dbReference type="EMBL" id="MBM7632178.1"/>
    </source>
</evidence>
<dbReference type="PANTHER" id="PTHR34474">
    <property type="entry name" value="SIGNAL TRANSDUCTION PROTEIN TRAP"/>
    <property type="match status" value="1"/>
</dbReference>
<dbReference type="PROSITE" id="PS51725">
    <property type="entry name" value="ABM"/>
    <property type="match status" value="1"/>
</dbReference>
<comment type="caution">
    <text evidence="2">The sequence shown here is derived from an EMBL/GenBank/DDBJ whole genome shotgun (WGS) entry which is preliminary data.</text>
</comment>
<dbReference type="Proteomes" id="UP000741863">
    <property type="component" value="Unassembled WGS sequence"/>
</dbReference>
<evidence type="ECO:0000259" key="1">
    <source>
        <dbReference type="PROSITE" id="PS51725"/>
    </source>
</evidence>
<dbReference type="Gene3D" id="3.30.70.100">
    <property type="match status" value="1"/>
</dbReference>
<dbReference type="Pfam" id="PF03992">
    <property type="entry name" value="ABM"/>
    <property type="match status" value="1"/>
</dbReference>
<feature type="domain" description="ABM" evidence="1">
    <location>
        <begin position="2"/>
        <end position="90"/>
    </location>
</feature>
<keyword evidence="3" id="KW-1185">Reference proteome</keyword>
<dbReference type="SUPFAM" id="SSF54909">
    <property type="entry name" value="Dimeric alpha+beta barrel"/>
    <property type="match status" value="1"/>
</dbReference>
<evidence type="ECO:0000313" key="3">
    <source>
        <dbReference type="Proteomes" id="UP000741863"/>
    </source>
</evidence>
<dbReference type="GO" id="GO:0004497">
    <property type="term" value="F:monooxygenase activity"/>
    <property type="evidence" value="ECO:0007669"/>
    <property type="project" value="UniProtKB-KW"/>
</dbReference>
<keyword evidence="2" id="KW-0560">Oxidoreductase</keyword>
<proteinExistence type="predicted"/>
<accession>A0ABS2P9T3</accession>
<dbReference type="InterPro" id="IPR007138">
    <property type="entry name" value="ABM_dom"/>
</dbReference>